<name>A0ABR4M385_9EURO</name>
<protein>
    <submittedName>
        <fullName evidence="1">Uncharacterized protein</fullName>
    </submittedName>
</protein>
<comment type="caution">
    <text evidence="1">The sequence shown here is derived from an EMBL/GenBank/DDBJ whole genome shotgun (WGS) entry which is preliminary data.</text>
</comment>
<dbReference type="GeneID" id="98143223"/>
<organism evidence="1 2">
    <name type="scientific">Aspergillus lucknowensis</name>
    <dbReference type="NCBI Taxonomy" id="176173"/>
    <lineage>
        <taxon>Eukaryota</taxon>
        <taxon>Fungi</taxon>
        <taxon>Dikarya</taxon>
        <taxon>Ascomycota</taxon>
        <taxon>Pezizomycotina</taxon>
        <taxon>Eurotiomycetes</taxon>
        <taxon>Eurotiomycetidae</taxon>
        <taxon>Eurotiales</taxon>
        <taxon>Aspergillaceae</taxon>
        <taxon>Aspergillus</taxon>
        <taxon>Aspergillus subgen. Nidulantes</taxon>
    </lineage>
</organism>
<proteinExistence type="predicted"/>
<evidence type="ECO:0000313" key="2">
    <source>
        <dbReference type="Proteomes" id="UP001610432"/>
    </source>
</evidence>
<keyword evidence="2" id="KW-1185">Reference proteome</keyword>
<reference evidence="1 2" key="1">
    <citation type="submission" date="2024-07" db="EMBL/GenBank/DDBJ databases">
        <title>Section-level genome sequencing and comparative genomics of Aspergillus sections Usti and Cavernicolus.</title>
        <authorList>
            <consortium name="Lawrence Berkeley National Laboratory"/>
            <person name="Nybo J.L."/>
            <person name="Vesth T.C."/>
            <person name="Theobald S."/>
            <person name="Frisvad J.C."/>
            <person name="Larsen T.O."/>
            <person name="Kjaerboelling I."/>
            <person name="Rothschild-Mancinelli K."/>
            <person name="Lyhne E.K."/>
            <person name="Kogle M.E."/>
            <person name="Barry K."/>
            <person name="Clum A."/>
            <person name="Na H."/>
            <person name="Ledsgaard L."/>
            <person name="Lin J."/>
            <person name="Lipzen A."/>
            <person name="Kuo A."/>
            <person name="Riley R."/>
            <person name="Mondo S."/>
            <person name="Labutti K."/>
            <person name="Haridas S."/>
            <person name="Pangalinan J."/>
            <person name="Salamov A.A."/>
            <person name="Simmons B.A."/>
            <person name="Magnuson J.K."/>
            <person name="Chen J."/>
            <person name="Drula E."/>
            <person name="Henrissat B."/>
            <person name="Wiebenga A."/>
            <person name="Lubbers R.J."/>
            <person name="Gomes A.C."/>
            <person name="Macurrencykelacurrency M.R."/>
            <person name="Stajich J."/>
            <person name="Grigoriev I.V."/>
            <person name="Mortensen U.H."/>
            <person name="De Vries R.P."/>
            <person name="Baker S.E."/>
            <person name="Andersen M.R."/>
        </authorList>
    </citation>
    <scope>NUCLEOTIDE SEQUENCE [LARGE SCALE GENOMIC DNA]</scope>
    <source>
        <strain evidence="1 2">CBS 449.75</strain>
    </source>
</reference>
<sequence>MWISWIYSIMGSRHMHFAVWGSEPQHALRVGLLLRACISTVTIAVLVVEHLQLVATGSRSCVLTSMVASFNFNYPQSTV</sequence>
<dbReference type="EMBL" id="JBFXLQ010000004">
    <property type="protein sequence ID" value="KAL2871048.1"/>
    <property type="molecule type" value="Genomic_DNA"/>
</dbReference>
<feature type="non-terminal residue" evidence="1">
    <location>
        <position position="79"/>
    </location>
</feature>
<evidence type="ECO:0000313" key="1">
    <source>
        <dbReference type="EMBL" id="KAL2871048.1"/>
    </source>
</evidence>
<accession>A0ABR4M385</accession>
<dbReference type="Proteomes" id="UP001610432">
    <property type="component" value="Unassembled WGS sequence"/>
</dbReference>
<dbReference type="RefSeq" id="XP_070890027.1">
    <property type="nucleotide sequence ID" value="XM_071028151.1"/>
</dbReference>
<gene>
    <name evidence="1" type="ORF">BJX67DRAFT_343397</name>
</gene>